<dbReference type="EMBL" id="DXBM01000062">
    <property type="protein sequence ID" value="HIZ46826.1"/>
    <property type="molecule type" value="Genomic_DNA"/>
</dbReference>
<comment type="caution">
    <text evidence="5">The sequence shown here is derived from an EMBL/GenBank/DDBJ whole genome shotgun (WGS) entry which is preliminary data.</text>
</comment>
<feature type="compositionally biased region" description="Basic and acidic residues" evidence="1">
    <location>
        <begin position="845"/>
        <end position="861"/>
    </location>
</feature>
<accession>A0A9D2F0Q9</accession>
<feature type="domain" description="GmrSD restriction endonucleases C-terminal" evidence="3">
    <location>
        <begin position="427"/>
        <end position="566"/>
    </location>
</feature>
<feature type="domain" description="GmrSD restriction endonucleases N-terminal" evidence="2">
    <location>
        <begin position="11"/>
        <end position="227"/>
    </location>
</feature>
<dbReference type="InterPro" id="IPR004919">
    <property type="entry name" value="GmrSD_N"/>
</dbReference>
<reference evidence="5" key="2">
    <citation type="submission" date="2021-04" db="EMBL/GenBank/DDBJ databases">
        <authorList>
            <person name="Gilroy R."/>
        </authorList>
    </citation>
    <scope>NUCLEOTIDE SEQUENCE</scope>
    <source>
        <strain evidence="5">ChiHjej12B11-14209</strain>
    </source>
</reference>
<organism evidence="5 6">
    <name type="scientific">Candidatus Olsenella pullistercoris</name>
    <dbReference type="NCBI Taxonomy" id="2838712"/>
    <lineage>
        <taxon>Bacteria</taxon>
        <taxon>Bacillati</taxon>
        <taxon>Actinomycetota</taxon>
        <taxon>Coriobacteriia</taxon>
        <taxon>Coriobacteriales</taxon>
        <taxon>Atopobiaceae</taxon>
        <taxon>Olsenella</taxon>
    </lineage>
</organism>
<evidence type="ECO:0000259" key="4">
    <source>
        <dbReference type="Pfam" id="PF18755"/>
    </source>
</evidence>
<dbReference type="Pfam" id="PF07510">
    <property type="entry name" value="GmrSD_C"/>
    <property type="match status" value="1"/>
</dbReference>
<dbReference type="InterPro" id="IPR011089">
    <property type="entry name" value="GmrSD_C"/>
</dbReference>
<dbReference type="AlphaFoldDB" id="A0A9D2F0Q9"/>
<evidence type="ECO:0000259" key="2">
    <source>
        <dbReference type="Pfam" id="PF03235"/>
    </source>
</evidence>
<dbReference type="Pfam" id="PF03235">
    <property type="entry name" value="GmrSD_N"/>
    <property type="match status" value="1"/>
</dbReference>
<feature type="region of interest" description="Disordered" evidence="1">
    <location>
        <begin position="835"/>
        <end position="867"/>
    </location>
</feature>
<protein>
    <submittedName>
        <fullName evidence="5">DUF4268 domain-containing protein</fullName>
    </submittedName>
</protein>
<gene>
    <name evidence="5" type="ORF">IAA19_07415</name>
</gene>
<proteinExistence type="predicted"/>
<dbReference type="Proteomes" id="UP000824062">
    <property type="component" value="Unassembled WGS sequence"/>
</dbReference>
<dbReference type="PANTHER" id="PTHR35149">
    <property type="entry name" value="SLL5132 PROTEIN"/>
    <property type="match status" value="1"/>
</dbReference>
<evidence type="ECO:0000313" key="6">
    <source>
        <dbReference type="Proteomes" id="UP000824062"/>
    </source>
</evidence>
<dbReference type="InterPro" id="IPR040843">
    <property type="entry name" value="RAMA"/>
</dbReference>
<evidence type="ECO:0000313" key="5">
    <source>
        <dbReference type="EMBL" id="HIZ46826.1"/>
    </source>
</evidence>
<reference evidence="5" key="1">
    <citation type="journal article" date="2021" name="PeerJ">
        <title>Extensive microbial diversity within the chicken gut microbiome revealed by metagenomics and culture.</title>
        <authorList>
            <person name="Gilroy R."/>
            <person name="Ravi A."/>
            <person name="Getino M."/>
            <person name="Pursley I."/>
            <person name="Horton D.L."/>
            <person name="Alikhan N.F."/>
            <person name="Baker D."/>
            <person name="Gharbi K."/>
            <person name="Hall N."/>
            <person name="Watson M."/>
            <person name="Adriaenssens E.M."/>
            <person name="Foster-Nyarko E."/>
            <person name="Jarju S."/>
            <person name="Secka A."/>
            <person name="Antonio M."/>
            <person name="Oren A."/>
            <person name="Chaudhuri R.R."/>
            <person name="La Ragione R."/>
            <person name="Hildebrand F."/>
            <person name="Pallen M.J."/>
        </authorList>
    </citation>
    <scope>NUCLEOTIDE SEQUENCE</scope>
    <source>
        <strain evidence="5">ChiHjej12B11-14209</strain>
    </source>
</reference>
<feature type="domain" description="RAMA" evidence="4">
    <location>
        <begin position="589"/>
        <end position="685"/>
    </location>
</feature>
<dbReference type="PANTHER" id="PTHR35149:SF2">
    <property type="entry name" value="DUF262 DOMAIN-CONTAINING PROTEIN"/>
    <property type="match status" value="1"/>
</dbReference>
<name>A0A9D2F0Q9_9ACTN</name>
<evidence type="ECO:0000259" key="3">
    <source>
        <dbReference type="Pfam" id="PF07510"/>
    </source>
</evidence>
<evidence type="ECO:0000256" key="1">
    <source>
        <dbReference type="SAM" id="MobiDB-lite"/>
    </source>
</evidence>
<sequence>MNAGPQSIVSLLTSANQRMVIPVYQRAYSWDEEQCRQLWDDIVAVGRRSSGTHFTGSVVMVLGGEFSASGVNKLLIIDGQQRITTLSLLIAAMAEYAREQPEKLTHVSYEEIIDSGYLVLKYKKGEDHYRLTLSQGDERTLRSVLDHLENPDVKVASESHRIVDNLALFRTWLNNIDDSNVVWDGIQRLEIVAITLSQGQDNPQLIFESMNSTGKDLSTADLVRNFVLMGLPMDEQENLYANYWRTIEETLGADSYDEVFDEFLRNWLTVINAPASIATRDVYRLFKRHVTDNGYDKPGQMANLLKEIRRYAEHYACIASGACEDEELRVLLARIRALDVTVVNPLLMSLFEDYRDGALSHEDFSSILRTTESYLFRRAACDVATNSLNKFFSSVIARLATVREDGGDIREAFEAILLGEEGTARRMPSDAEFERALRTRDCYAFKRGFYLLTTLENSYHTKDPLDFTGGTFTIEHIMPQNALASAEWRETLGPDCESIHEELVNTLGNLTLTAYNPELSDASFAEKKAHLKGGFDKDYLVISKELHEVEAWGEGAIRKRAARLAARALEVWPRPELSAEVVASYKPAKKTVPAMRPMTFREVCSAASIVPGTVLFASDAGRAIVAEVTDGYGIRLSNGEVLESPSRAATRVKELATGKRYAVNGWKFWHVGEDGPLLSDVRAGCLLRTESLDLKAAFWAGFYDYCAERPDYVGAYTDPSDRVENKGWYATFGLGRRGAHATAYFVPRDSWIGVDLWFTDVSLYERLVVLRREVEALFADLGGKISWREPGEKTRELQVRLDADVSSEHWDELFAWLVKGLLRMRAAAKMLRVESDDAADGDQSDNDKLHESSETGNREPAKQLGESDFDEPGILIKISNVSLSEMSAQELYDRVRGNWRVSFMRARNAKLAFGVFDGRIVEVYCIDEWLPVGQGEVAEPEGGRYQFVGHLASNELRERYNGQLVASLSRGQNPIRYVGGA</sequence>
<dbReference type="Pfam" id="PF18755">
    <property type="entry name" value="RAMA"/>
    <property type="match status" value="1"/>
</dbReference>